<dbReference type="Pfam" id="PF25963">
    <property type="entry name" value="Beta-barrel_AAEA"/>
    <property type="match status" value="1"/>
</dbReference>
<proteinExistence type="predicted"/>
<dbReference type="SUPFAM" id="SSF111369">
    <property type="entry name" value="HlyD-like secretion proteins"/>
    <property type="match status" value="2"/>
</dbReference>
<comment type="caution">
    <text evidence="6">The sequence shown here is derived from an EMBL/GenBank/DDBJ whole genome shotgun (WGS) entry which is preliminary data.</text>
</comment>
<dbReference type="Gene3D" id="1.10.287.470">
    <property type="entry name" value="Helix hairpin bin"/>
    <property type="match status" value="1"/>
</dbReference>
<dbReference type="AlphaFoldDB" id="A0A4Y9SQI9"/>
<gene>
    <name evidence="6" type="ORF">E4L98_06575</name>
</gene>
<evidence type="ECO:0000259" key="5">
    <source>
        <dbReference type="Pfam" id="PF25963"/>
    </source>
</evidence>
<evidence type="ECO:0000256" key="2">
    <source>
        <dbReference type="SAM" id="MobiDB-lite"/>
    </source>
</evidence>
<dbReference type="PANTHER" id="PTHR30386">
    <property type="entry name" value="MEMBRANE FUSION SUBUNIT OF EMRAB-TOLC MULTIDRUG EFFLUX PUMP"/>
    <property type="match status" value="1"/>
</dbReference>
<evidence type="ECO:0000313" key="7">
    <source>
        <dbReference type="Proteomes" id="UP000297729"/>
    </source>
</evidence>
<dbReference type="EMBL" id="SPVG01000067">
    <property type="protein sequence ID" value="TFW27619.1"/>
    <property type="molecule type" value="Genomic_DNA"/>
</dbReference>
<dbReference type="Pfam" id="PF25917">
    <property type="entry name" value="BSH_RND"/>
    <property type="match status" value="1"/>
</dbReference>
<dbReference type="PANTHER" id="PTHR30386:SF24">
    <property type="entry name" value="MULTIDRUG RESISTANCE EFFLUX PUMP"/>
    <property type="match status" value="1"/>
</dbReference>
<reference evidence="6 7" key="1">
    <citation type="submission" date="2019-03" db="EMBL/GenBank/DDBJ databases">
        <title>Draft Genome Sequence of Duganella callidus sp. nov., a Novel Duganella Species Isolated from Cultivated Soil.</title>
        <authorList>
            <person name="Raths R."/>
            <person name="Peta V."/>
            <person name="Bucking H."/>
        </authorList>
    </citation>
    <scope>NUCLEOTIDE SEQUENCE [LARGE SCALE GENOMIC DNA]</scope>
    <source>
        <strain evidence="6 7">DN04</strain>
    </source>
</reference>
<keyword evidence="3" id="KW-0472">Membrane</keyword>
<evidence type="ECO:0000313" key="6">
    <source>
        <dbReference type="EMBL" id="TFW27619.1"/>
    </source>
</evidence>
<feature type="compositionally biased region" description="Basic and acidic residues" evidence="2">
    <location>
        <begin position="23"/>
        <end position="33"/>
    </location>
</feature>
<feature type="region of interest" description="Disordered" evidence="2">
    <location>
        <begin position="1"/>
        <end position="33"/>
    </location>
</feature>
<feature type="domain" description="Multidrug resistance protein MdtA-like barrel-sandwich hybrid" evidence="4">
    <location>
        <begin position="80"/>
        <end position="275"/>
    </location>
</feature>
<keyword evidence="1" id="KW-0175">Coiled coil</keyword>
<dbReference type="Gene3D" id="2.40.50.100">
    <property type="match status" value="1"/>
</dbReference>
<dbReference type="PRINTS" id="PR01490">
    <property type="entry name" value="RTXTOXIND"/>
</dbReference>
<feature type="domain" description="p-hydroxybenzoic acid efflux pump subunit AaeA-like beta-barrel" evidence="5">
    <location>
        <begin position="279"/>
        <end position="371"/>
    </location>
</feature>
<accession>A0A4Y9SQI9</accession>
<feature type="transmembrane region" description="Helical" evidence="3">
    <location>
        <begin position="40"/>
        <end position="59"/>
    </location>
</feature>
<feature type="coiled-coil region" evidence="1">
    <location>
        <begin position="199"/>
        <end position="240"/>
    </location>
</feature>
<protein>
    <submittedName>
        <fullName evidence="6">HlyD family secretion protein</fullName>
    </submittedName>
</protein>
<keyword evidence="3" id="KW-1133">Transmembrane helix</keyword>
<dbReference type="Proteomes" id="UP000297729">
    <property type="component" value="Unassembled WGS sequence"/>
</dbReference>
<dbReference type="Gene3D" id="2.40.30.170">
    <property type="match status" value="1"/>
</dbReference>
<sequence>MDDSTMSEPDNQEHDNTAPASSDESKDTPESPARKRKIRLVLISLAAVALLLGGGWFLYHQLVGQYYESTDDAYLRADDITVSPRIGGYVAQVLVRENQEVRAGQALVRIDPRDYNAQAEQYQAQIDVAHANADAVRAQIAEQRSTVAQMRAQLAAARDNAAFARGEVARYAPLVEIGAENAETLSARRNQADQSVRQVAAQQAALDNAEKHIASLQAQVRQAEAQAGTARAQLKAADVNFESTQLAASAAGRIGDLTVRVGQFVQPGARLMSIVPLNTLYIAANFKETQIGRMRVGQPAEIKVDALPGLKLRGHVDSLAPGTGAQFSLLPPQNATGNFTKIVQRVPVRLAIDASAETRSVLVPGLSLKVEVDTTSAKHALRRIRDNEDARKDARR</sequence>
<dbReference type="InterPro" id="IPR058634">
    <property type="entry name" value="AaeA-lik-b-barrel"/>
</dbReference>
<name>A0A4Y9SQI9_9BURK</name>
<keyword evidence="3" id="KW-0812">Transmembrane</keyword>
<dbReference type="OrthoDB" id="9811754at2"/>
<dbReference type="InterPro" id="IPR050739">
    <property type="entry name" value="MFP"/>
</dbReference>
<dbReference type="GO" id="GO:0055085">
    <property type="term" value="P:transmembrane transport"/>
    <property type="evidence" value="ECO:0007669"/>
    <property type="project" value="InterPro"/>
</dbReference>
<keyword evidence="7" id="KW-1185">Reference proteome</keyword>
<dbReference type="InterPro" id="IPR058625">
    <property type="entry name" value="MdtA-like_BSH"/>
</dbReference>
<evidence type="ECO:0000259" key="4">
    <source>
        <dbReference type="Pfam" id="PF25917"/>
    </source>
</evidence>
<organism evidence="6 7">
    <name type="scientific">Duganella callida</name>
    <dbReference type="NCBI Taxonomy" id="2561932"/>
    <lineage>
        <taxon>Bacteria</taxon>
        <taxon>Pseudomonadati</taxon>
        <taxon>Pseudomonadota</taxon>
        <taxon>Betaproteobacteria</taxon>
        <taxon>Burkholderiales</taxon>
        <taxon>Oxalobacteraceae</taxon>
        <taxon>Telluria group</taxon>
        <taxon>Duganella</taxon>
    </lineage>
</organism>
<evidence type="ECO:0000256" key="3">
    <source>
        <dbReference type="SAM" id="Phobius"/>
    </source>
</evidence>
<feature type="coiled-coil region" evidence="1">
    <location>
        <begin position="119"/>
        <end position="167"/>
    </location>
</feature>
<evidence type="ECO:0000256" key="1">
    <source>
        <dbReference type="SAM" id="Coils"/>
    </source>
</evidence>